<sequence>MDKHGRADKQLTLEMVRVQGNLEFCELAPETQDLAKLKYRPDIYRKIWVFSQQLATYLFILATARGVQVKMCKCCVLLLRRTCQYLNPTEDSP</sequence>
<dbReference type="EMBL" id="JAWDGP010004710">
    <property type="protein sequence ID" value="KAK3762490.1"/>
    <property type="molecule type" value="Genomic_DNA"/>
</dbReference>
<reference evidence="1" key="1">
    <citation type="journal article" date="2023" name="G3 (Bethesda)">
        <title>A reference genome for the long-term kleptoplast-retaining sea slug Elysia crispata morphotype clarki.</title>
        <authorList>
            <person name="Eastman K.E."/>
            <person name="Pendleton A.L."/>
            <person name="Shaikh M.A."/>
            <person name="Suttiyut T."/>
            <person name="Ogas R."/>
            <person name="Tomko P."/>
            <person name="Gavelis G."/>
            <person name="Widhalm J.R."/>
            <person name="Wisecaver J.H."/>
        </authorList>
    </citation>
    <scope>NUCLEOTIDE SEQUENCE</scope>
    <source>
        <strain evidence="1">ECLA1</strain>
    </source>
</reference>
<accession>A0AAE0Z4H1</accession>
<dbReference type="AlphaFoldDB" id="A0AAE0Z4H1"/>
<gene>
    <name evidence="1" type="ORF">RRG08_009878</name>
</gene>
<proteinExistence type="predicted"/>
<organism evidence="1 2">
    <name type="scientific">Elysia crispata</name>
    <name type="common">lettuce slug</name>
    <dbReference type="NCBI Taxonomy" id="231223"/>
    <lineage>
        <taxon>Eukaryota</taxon>
        <taxon>Metazoa</taxon>
        <taxon>Spiralia</taxon>
        <taxon>Lophotrochozoa</taxon>
        <taxon>Mollusca</taxon>
        <taxon>Gastropoda</taxon>
        <taxon>Heterobranchia</taxon>
        <taxon>Euthyneura</taxon>
        <taxon>Panpulmonata</taxon>
        <taxon>Sacoglossa</taxon>
        <taxon>Placobranchoidea</taxon>
        <taxon>Plakobranchidae</taxon>
        <taxon>Elysia</taxon>
    </lineage>
</organism>
<dbReference type="Proteomes" id="UP001283361">
    <property type="component" value="Unassembled WGS sequence"/>
</dbReference>
<evidence type="ECO:0000313" key="2">
    <source>
        <dbReference type="Proteomes" id="UP001283361"/>
    </source>
</evidence>
<evidence type="ECO:0000313" key="1">
    <source>
        <dbReference type="EMBL" id="KAK3762490.1"/>
    </source>
</evidence>
<keyword evidence="2" id="KW-1185">Reference proteome</keyword>
<protein>
    <submittedName>
        <fullName evidence="1">Uncharacterized protein</fullName>
    </submittedName>
</protein>
<comment type="caution">
    <text evidence="1">The sequence shown here is derived from an EMBL/GenBank/DDBJ whole genome shotgun (WGS) entry which is preliminary data.</text>
</comment>
<name>A0AAE0Z4H1_9GAST</name>